<dbReference type="CDD" id="cd00051">
    <property type="entry name" value="EFh"/>
    <property type="match status" value="1"/>
</dbReference>
<reference evidence="5 7" key="1">
    <citation type="journal article" date="2012" name="Nature">
        <title>Algal genomes reveal evolutionary mosaicism and the fate of nucleomorphs.</title>
        <authorList>
            <consortium name="DOE Joint Genome Institute"/>
            <person name="Curtis B.A."/>
            <person name="Tanifuji G."/>
            <person name="Burki F."/>
            <person name="Gruber A."/>
            <person name="Irimia M."/>
            <person name="Maruyama S."/>
            <person name="Arias M.C."/>
            <person name="Ball S.G."/>
            <person name="Gile G.H."/>
            <person name="Hirakawa Y."/>
            <person name="Hopkins J.F."/>
            <person name="Kuo A."/>
            <person name="Rensing S.A."/>
            <person name="Schmutz J."/>
            <person name="Symeonidi A."/>
            <person name="Elias M."/>
            <person name="Eveleigh R.J."/>
            <person name="Herman E.K."/>
            <person name="Klute M.J."/>
            <person name="Nakayama T."/>
            <person name="Obornik M."/>
            <person name="Reyes-Prieto A."/>
            <person name="Armbrust E.V."/>
            <person name="Aves S.J."/>
            <person name="Beiko R.G."/>
            <person name="Coutinho P."/>
            <person name="Dacks J.B."/>
            <person name="Durnford D.G."/>
            <person name="Fast N.M."/>
            <person name="Green B.R."/>
            <person name="Grisdale C.J."/>
            <person name="Hempel F."/>
            <person name="Henrissat B."/>
            <person name="Hoppner M.P."/>
            <person name="Ishida K."/>
            <person name="Kim E."/>
            <person name="Koreny L."/>
            <person name="Kroth P.G."/>
            <person name="Liu Y."/>
            <person name="Malik S.B."/>
            <person name="Maier U.G."/>
            <person name="McRose D."/>
            <person name="Mock T."/>
            <person name="Neilson J.A."/>
            <person name="Onodera N.T."/>
            <person name="Poole A.M."/>
            <person name="Pritham E.J."/>
            <person name="Richards T.A."/>
            <person name="Rocap G."/>
            <person name="Roy S.W."/>
            <person name="Sarai C."/>
            <person name="Schaack S."/>
            <person name="Shirato S."/>
            <person name="Slamovits C.H."/>
            <person name="Spencer D.F."/>
            <person name="Suzuki S."/>
            <person name="Worden A.Z."/>
            <person name="Zauner S."/>
            <person name="Barry K."/>
            <person name="Bell C."/>
            <person name="Bharti A.K."/>
            <person name="Crow J.A."/>
            <person name="Grimwood J."/>
            <person name="Kramer R."/>
            <person name="Lindquist E."/>
            <person name="Lucas S."/>
            <person name="Salamov A."/>
            <person name="McFadden G.I."/>
            <person name="Lane C.E."/>
            <person name="Keeling P.J."/>
            <person name="Gray M.W."/>
            <person name="Grigoriev I.V."/>
            <person name="Archibald J.M."/>
        </authorList>
    </citation>
    <scope>NUCLEOTIDE SEQUENCE</scope>
    <source>
        <strain evidence="5 7">CCMP2712</strain>
    </source>
</reference>
<dbReference type="PROSITE" id="PS00018">
    <property type="entry name" value="EF_HAND_1"/>
    <property type="match status" value="2"/>
</dbReference>
<dbReference type="RefSeq" id="XP_005831443.1">
    <property type="nucleotide sequence ID" value="XM_005831386.1"/>
</dbReference>
<sequence>MFRLLNNTRYDTKRQKYISERQSFKYAKLEGQSMEEYLQSHPLARDFLIDQEIRAMRIEYVAALREYAKALEIYKTKVKAYSLVQEMGIDADFARAKFGIQSLRPKPIYPIKCPRKVLRRHLEETLKAIGVRDFVNDELFEEMKSRIDTILKEATAKLSKLVDTRTSARELFDFIDENNNGTLEEEEVQSFMQSIGVKINSQESRILFVQLDINNDGSLSFPEFMDRLLNWNIQDKKPSRNREKSVVLKAQFMQESD</sequence>
<keyword evidence="1" id="KW-0479">Metal-binding</keyword>
<dbReference type="HOGENOM" id="CLU_1083577_0_0_1"/>
<keyword evidence="7" id="KW-1185">Reference proteome</keyword>
<feature type="domain" description="EF-hand" evidence="4">
    <location>
        <begin position="199"/>
        <end position="234"/>
    </location>
</feature>
<dbReference type="InterPro" id="IPR051581">
    <property type="entry name" value="Ca-bind"/>
</dbReference>
<dbReference type="PANTHER" id="PTHR34524:SF6">
    <property type="entry name" value="CALCYPHOSINE LIKE"/>
    <property type="match status" value="1"/>
</dbReference>
<accession>L1J7E8</accession>
<proteinExistence type="predicted"/>
<dbReference type="SUPFAM" id="SSF47473">
    <property type="entry name" value="EF-hand"/>
    <property type="match status" value="1"/>
</dbReference>
<dbReference type="Pfam" id="PF13499">
    <property type="entry name" value="EF-hand_7"/>
    <property type="match status" value="1"/>
</dbReference>
<dbReference type="PROSITE" id="PS50222">
    <property type="entry name" value="EF_HAND_2"/>
    <property type="match status" value="2"/>
</dbReference>
<dbReference type="GO" id="GO:0005509">
    <property type="term" value="F:calcium ion binding"/>
    <property type="evidence" value="ECO:0007669"/>
    <property type="project" value="InterPro"/>
</dbReference>
<dbReference type="InterPro" id="IPR002048">
    <property type="entry name" value="EF_hand_dom"/>
</dbReference>
<keyword evidence="2" id="KW-0677">Repeat</keyword>
<dbReference type="Proteomes" id="UP000011087">
    <property type="component" value="Unassembled WGS sequence"/>
</dbReference>
<dbReference type="EnsemblProtists" id="EKX44463">
    <property type="protein sequence ID" value="EKX44463"/>
    <property type="gene ID" value="GUITHDRAFT_152968"/>
</dbReference>
<keyword evidence="3" id="KW-0106">Calcium</keyword>
<feature type="non-terminal residue" evidence="5">
    <location>
        <position position="1"/>
    </location>
</feature>
<evidence type="ECO:0000259" key="4">
    <source>
        <dbReference type="PROSITE" id="PS50222"/>
    </source>
</evidence>
<evidence type="ECO:0000313" key="5">
    <source>
        <dbReference type="EMBL" id="EKX44463.1"/>
    </source>
</evidence>
<name>L1J7E8_GUITC</name>
<dbReference type="Gene3D" id="1.10.238.10">
    <property type="entry name" value="EF-hand"/>
    <property type="match status" value="1"/>
</dbReference>
<dbReference type="KEGG" id="gtt:GUITHDRAFT_152968"/>
<protein>
    <recommendedName>
        <fullName evidence="4">EF-hand domain-containing protein</fullName>
    </recommendedName>
</protein>
<dbReference type="PaxDb" id="55529-EKX44463"/>
<evidence type="ECO:0000256" key="1">
    <source>
        <dbReference type="ARBA" id="ARBA00022723"/>
    </source>
</evidence>
<organism evidence="5">
    <name type="scientific">Guillardia theta (strain CCMP2712)</name>
    <name type="common">Cryptophyte</name>
    <dbReference type="NCBI Taxonomy" id="905079"/>
    <lineage>
        <taxon>Eukaryota</taxon>
        <taxon>Cryptophyceae</taxon>
        <taxon>Pyrenomonadales</taxon>
        <taxon>Geminigeraceae</taxon>
        <taxon>Guillardia</taxon>
    </lineage>
</organism>
<dbReference type="SMART" id="SM00054">
    <property type="entry name" value="EFh"/>
    <property type="match status" value="2"/>
</dbReference>
<gene>
    <name evidence="5" type="ORF">GUITHDRAFT_152968</name>
</gene>
<dbReference type="InterPro" id="IPR018247">
    <property type="entry name" value="EF_Hand_1_Ca_BS"/>
</dbReference>
<dbReference type="AlphaFoldDB" id="L1J7E8"/>
<evidence type="ECO:0000313" key="7">
    <source>
        <dbReference type="Proteomes" id="UP000011087"/>
    </source>
</evidence>
<evidence type="ECO:0000256" key="2">
    <source>
        <dbReference type="ARBA" id="ARBA00022737"/>
    </source>
</evidence>
<dbReference type="OrthoDB" id="26525at2759"/>
<reference evidence="6" key="3">
    <citation type="submission" date="2015-06" db="UniProtKB">
        <authorList>
            <consortium name="EnsemblProtists"/>
        </authorList>
    </citation>
    <scope>IDENTIFICATION</scope>
</reference>
<dbReference type="GeneID" id="17301130"/>
<dbReference type="EMBL" id="JH993004">
    <property type="protein sequence ID" value="EKX44463.1"/>
    <property type="molecule type" value="Genomic_DNA"/>
</dbReference>
<evidence type="ECO:0000313" key="6">
    <source>
        <dbReference type="EnsemblProtists" id="EKX44463"/>
    </source>
</evidence>
<dbReference type="InterPro" id="IPR011992">
    <property type="entry name" value="EF-hand-dom_pair"/>
</dbReference>
<evidence type="ECO:0000256" key="3">
    <source>
        <dbReference type="ARBA" id="ARBA00022837"/>
    </source>
</evidence>
<dbReference type="PANTHER" id="PTHR34524">
    <property type="entry name" value="CALCYPHOSIN"/>
    <property type="match status" value="1"/>
</dbReference>
<feature type="domain" description="EF-hand" evidence="4">
    <location>
        <begin position="163"/>
        <end position="198"/>
    </location>
</feature>
<reference evidence="7" key="2">
    <citation type="submission" date="2012-11" db="EMBL/GenBank/DDBJ databases">
        <authorList>
            <person name="Kuo A."/>
            <person name="Curtis B.A."/>
            <person name="Tanifuji G."/>
            <person name="Burki F."/>
            <person name="Gruber A."/>
            <person name="Irimia M."/>
            <person name="Maruyama S."/>
            <person name="Arias M.C."/>
            <person name="Ball S.G."/>
            <person name="Gile G.H."/>
            <person name="Hirakawa Y."/>
            <person name="Hopkins J.F."/>
            <person name="Rensing S.A."/>
            <person name="Schmutz J."/>
            <person name="Symeonidi A."/>
            <person name="Elias M."/>
            <person name="Eveleigh R.J."/>
            <person name="Herman E.K."/>
            <person name="Klute M.J."/>
            <person name="Nakayama T."/>
            <person name="Obornik M."/>
            <person name="Reyes-Prieto A."/>
            <person name="Armbrust E.V."/>
            <person name="Aves S.J."/>
            <person name="Beiko R.G."/>
            <person name="Coutinho P."/>
            <person name="Dacks J.B."/>
            <person name="Durnford D.G."/>
            <person name="Fast N.M."/>
            <person name="Green B.R."/>
            <person name="Grisdale C."/>
            <person name="Hempe F."/>
            <person name="Henrissat B."/>
            <person name="Hoppner M.P."/>
            <person name="Ishida K.-I."/>
            <person name="Kim E."/>
            <person name="Koreny L."/>
            <person name="Kroth P.G."/>
            <person name="Liu Y."/>
            <person name="Malik S.-B."/>
            <person name="Maier U.G."/>
            <person name="McRose D."/>
            <person name="Mock T."/>
            <person name="Neilson J.A."/>
            <person name="Onodera N.T."/>
            <person name="Poole A.M."/>
            <person name="Pritham E.J."/>
            <person name="Richards T.A."/>
            <person name="Rocap G."/>
            <person name="Roy S.W."/>
            <person name="Sarai C."/>
            <person name="Schaack S."/>
            <person name="Shirato S."/>
            <person name="Slamovits C.H."/>
            <person name="Spencer D.F."/>
            <person name="Suzuki S."/>
            <person name="Worden A.Z."/>
            <person name="Zauner S."/>
            <person name="Barry K."/>
            <person name="Bell C."/>
            <person name="Bharti A.K."/>
            <person name="Crow J.A."/>
            <person name="Grimwood J."/>
            <person name="Kramer R."/>
            <person name="Lindquist E."/>
            <person name="Lucas S."/>
            <person name="Salamov A."/>
            <person name="McFadden G.I."/>
            <person name="Lane C.E."/>
            <person name="Keeling P.J."/>
            <person name="Gray M.W."/>
            <person name="Grigoriev I.V."/>
            <person name="Archibald J.M."/>
        </authorList>
    </citation>
    <scope>NUCLEOTIDE SEQUENCE</scope>
    <source>
        <strain evidence="7">CCMP2712</strain>
    </source>
</reference>